<evidence type="ECO:0000313" key="2">
    <source>
        <dbReference type="Proteomes" id="UP001141327"/>
    </source>
</evidence>
<keyword evidence="2" id="KW-1185">Reference proteome</keyword>
<dbReference type="EMBL" id="JAPMOS010000024">
    <property type="protein sequence ID" value="KAJ4458895.1"/>
    <property type="molecule type" value="Genomic_DNA"/>
</dbReference>
<proteinExistence type="predicted"/>
<dbReference type="Proteomes" id="UP001141327">
    <property type="component" value="Unassembled WGS sequence"/>
</dbReference>
<comment type="caution">
    <text evidence="1">The sequence shown here is derived from an EMBL/GenBank/DDBJ whole genome shotgun (WGS) entry which is preliminary data.</text>
</comment>
<name>A0ABQ8UQA3_9EUKA</name>
<accession>A0ABQ8UQA3</accession>
<organism evidence="1 2">
    <name type="scientific">Paratrimastix pyriformis</name>
    <dbReference type="NCBI Taxonomy" id="342808"/>
    <lineage>
        <taxon>Eukaryota</taxon>
        <taxon>Metamonada</taxon>
        <taxon>Preaxostyla</taxon>
        <taxon>Paratrimastigidae</taxon>
        <taxon>Paratrimastix</taxon>
    </lineage>
</organism>
<gene>
    <name evidence="1" type="ORF">PAPYR_5160</name>
</gene>
<evidence type="ECO:0000313" key="1">
    <source>
        <dbReference type="EMBL" id="KAJ4458895.1"/>
    </source>
</evidence>
<protein>
    <submittedName>
        <fullName evidence="1">Uncharacterized protein</fullName>
    </submittedName>
</protein>
<sequence>MELHGRTPLSDTRLGVMIQHLETIKALPPPPIIVSHLSSPHVAPPPPPPLAAAAAALMRPTVERARVYLPKMGNGEVAAVRGPYGFRRWCNGRLYDGAFSMPMITADERMAPMGDLWFPFMVDDSAEQVVLTSLTQPLSAASRQRATTHASEETSAFSLSRGPAIIQSPDGAEVMVSEGVPFLCSECPPLSGEQFLMAALQRSEPELLRIQAEGVARSEPEMLRRHGEGVAVRQPVSVSPFVFVCRYASIC</sequence>
<reference evidence="1" key="1">
    <citation type="journal article" date="2022" name="bioRxiv">
        <title>Genomics of Preaxostyla Flagellates Illuminates Evolutionary Transitions and the Path Towards Mitochondrial Loss.</title>
        <authorList>
            <person name="Novak L.V.F."/>
            <person name="Treitli S.C."/>
            <person name="Pyrih J."/>
            <person name="Halakuc P."/>
            <person name="Pipaliya S.V."/>
            <person name="Vacek V."/>
            <person name="Brzon O."/>
            <person name="Soukal P."/>
            <person name="Eme L."/>
            <person name="Dacks J.B."/>
            <person name="Karnkowska A."/>
            <person name="Elias M."/>
            <person name="Hampl V."/>
        </authorList>
    </citation>
    <scope>NUCLEOTIDE SEQUENCE</scope>
    <source>
        <strain evidence="1">RCP-MX</strain>
    </source>
</reference>